<dbReference type="Proteomes" id="UP000075320">
    <property type="component" value="Unassembled WGS sequence"/>
</dbReference>
<dbReference type="RefSeq" id="WP_061836280.1">
    <property type="nucleotide sequence ID" value="NZ_LUKE01000004.1"/>
</dbReference>
<dbReference type="OrthoDB" id="5294766at2"/>
<evidence type="ECO:0000256" key="1">
    <source>
        <dbReference type="SAM" id="SignalP"/>
    </source>
</evidence>
<feature type="signal peptide" evidence="1">
    <location>
        <begin position="1"/>
        <end position="19"/>
    </location>
</feature>
<comment type="caution">
    <text evidence="2">The sequence shown here is derived from an EMBL/GenBank/DDBJ whole genome shotgun (WGS) entry which is preliminary data.</text>
</comment>
<reference evidence="2 3" key="1">
    <citation type="submission" date="2016-03" db="EMBL/GenBank/DDBJ databases">
        <authorList>
            <person name="Ploux O."/>
        </authorList>
    </citation>
    <scope>NUCLEOTIDE SEQUENCE [LARGE SCALE GENOMIC DNA]</scope>
    <source>
        <strain evidence="2 3">R0</strain>
    </source>
</reference>
<gene>
    <name evidence="2" type="ORF">AZI86_16000</name>
</gene>
<evidence type="ECO:0000313" key="3">
    <source>
        <dbReference type="Proteomes" id="UP000075320"/>
    </source>
</evidence>
<evidence type="ECO:0000313" key="2">
    <source>
        <dbReference type="EMBL" id="KYG63205.1"/>
    </source>
</evidence>
<name>A0A150WIE6_BDEBC</name>
<organism evidence="2 3">
    <name type="scientific">Bdellovibrio bacteriovorus</name>
    <dbReference type="NCBI Taxonomy" id="959"/>
    <lineage>
        <taxon>Bacteria</taxon>
        <taxon>Pseudomonadati</taxon>
        <taxon>Bdellovibrionota</taxon>
        <taxon>Bdellovibrionia</taxon>
        <taxon>Bdellovibrionales</taxon>
        <taxon>Pseudobdellovibrionaceae</taxon>
        <taxon>Bdellovibrio</taxon>
    </lineage>
</organism>
<proteinExistence type="predicted"/>
<dbReference type="InterPro" id="IPR011250">
    <property type="entry name" value="OMP/PagP_B-barrel"/>
</dbReference>
<protein>
    <recommendedName>
        <fullName evidence="4">Outer membrane protein beta-barrel domain-containing protein</fullName>
    </recommendedName>
</protein>
<dbReference type="SUPFAM" id="SSF56925">
    <property type="entry name" value="OMPA-like"/>
    <property type="match status" value="1"/>
</dbReference>
<sequence>MKLLALAALSLVVSTSAFAQGRYRTPAAASYTNEITTLATGGLFYSGKQCKDCSSGSNMEVGVGYLHTLDSKIQVGGEGRLRILSKEVSGTGDSETLFDIAGVGAWNFSSDFSNAIFAKAGIGLYAVPKDNLSGYENKIGFFIGAGKRFTWLSNVAYSPEVRLVKKGDIDMGIEVQLINFSITW</sequence>
<keyword evidence="1" id="KW-0732">Signal</keyword>
<dbReference type="AlphaFoldDB" id="A0A150WIE6"/>
<feature type="chain" id="PRO_5007572989" description="Outer membrane protein beta-barrel domain-containing protein" evidence="1">
    <location>
        <begin position="20"/>
        <end position="184"/>
    </location>
</feature>
<accession>A0A150WIE6</accession>
<dbReference type="EMBL" id="LUKE01000004">
    <property type="protein sequence ID" value="KYG63205.1"/>
    <property type="molecule type" value="Genomic_DNA"/>
</dbReference>
<keyword evidence="3" id="KW-1185">Reference proteome</keyword>
<evidence type="ECO:0008006" key="4">
    <source>
        <dbReference type="Google" id="ProtNLM"/>
    </source>
</evidence>